<dbReference type="AlphaFoldDB" id="A0A0E3UZD3"/>
<name>A0A0E3UZD3_9BACT</name>
<keyword evidence="1" id="KW-0812">Transmembrane</keyword>
<dbReference type="PATRIC" id="fig|400092.3.peg.4785"/>
<keyword evidence="1" id="KW-0472">Membrane</keyword>
<evidence type="ECO:0000256" key="1">
    <source>
        <dbReference type="SAM" id="Phobius"/>
    </source>
</evidence>
<feature type="transmembrane region" description="Helical" evidence="1">
    <location>
        <begin position="52"/>
        <end position="70"/>
    </location>
</feature>
<protein>
    <submittedName>
        <fullName evidence="2">Uncharacterized protein</fullName>
    </submittedName>
</protein>
<accession>A0A0E3UZD3</accession>
<proteinExistence type="predicted"/>
<dbReference type="STRING" id="400092.PKOR_21760"/>
<keyword evidence="3" id="KW-1185">Reference proteome</keyword>
<evidence type="ECO:0000313" key="3">
    <source>
        <dbReference type="Proteomes" id="UP000033109"/>
    </source>
</evidence>
<feature type="transmembrane region" description="Helical" evidence="1">
    <location>
        <begin position="29"/>
        <end position="46"/>
    </location>
</feature>
<reference evidence="2 3" key="1">
    <citation type="journal article" date="2015" name="Sci. Rep.">
        <title>Unraveling adaptation of Pontibacter korlensis to radiation and infertility in desert through complete genome and comparative transcriptomic analysis.</title>
        <authorList>
            <person name="Dai J."/>
            <person name="Dai W."/>
            <person name="Qiu C."/>
            <person name="Yang Z."/>
            <person name="Zhang Y."/>
            <person name="Zhou M."/>
            <person name="Zhang L."/>
            <person name="Fang C."/>
            <person name="Gao Q."/>
            <person name="Yang Q."/>
            <person name="Li X."/>
            <person name="Wang Z."/>
            <person name="Wang Z."/>
            <person name="Jia Z."/>
            <person name="Chen X."/>
        </authorList>
    </citation>
    <scope>NUCLEOTIDE SEQUENCE [LARGE SCALE GENOMIC DNA]</scope>
    <source>
        <strain evidence="2 3">X14-1T</strain>
    </source>
</reference>
<keyword evidence="1" id="KW-1133">Transmembrane helix</keyword>
<gene>
    <name evidence="2" type="ORF">PKOR_21760</name>
</gene>
<sequence length="157" mass="18392">MQTETALFLQPLHNDLFRQNYNTQKHRKLYLISIVLGPALHLTLLLLDFNWYNLALCLVFSTSTYTYFALVTGKDPLKVMGTSYLSLNKHGFTYKKRRHKSIEVAWQEVKHMQLHLFSVDFELHGSQTVKVSLEELNDENLKLVKQWLVEVQSTIHT</sequence>
<dbReference type="EMBL" id="CP009621">
    <property type="protein sequence ID" value="AKD05216.1"/>
    <property type="molecule type" value="Genomic_DNA"/>
</dbReference>
<evidence type="ECO:0000313" key="2">
    <source>
        <dbReference type="EMBL" id="AKD05216.1"/>
    </source>
</evidence>
<dbReference type="Proteomes" id="UP000033109">
    <property type="component" value="Chromosome"/>
</dbReference>
<organism evidence="2 3">
    <name type="scientific">Pontibacter korlensis</name>
    <dbReference type="NCBI Taxonomy" id="400092"/>
    <lineage>
        <taxon>Bacteria</taxon>
        <taxon>Pseudomonadati</taxon>
        <taxon>Bacteroidota</taxon>
        <taxon>Cytophagia</taxon>
        <taxon>Cytophagales</taxon>
        <taxon>Hymenobacteraceae</taxon>
        <taxon>Pontibacter</taxon>
    </lineage>
</organism>
<dbReference type="HOGENOM" id="CLU_1676253_0_0_10"/>
<dbReference type="KEGG" id="pko:PKOR_21760"/>